<evidence type="ECO:0000313" key="3">
    <source>
        <dbReference type="Proteomes" id="UP000599437"/>
    </source>
</evidence>
<gene>
    <name evidence="2" type="ORF">GCM10010346_57230</name>
</gene>
<name>A0ABQ3E7Q4_9ACTN</name>
<evidence type="ECO:0000313" key="2">
    <source>
        <dbReference type="EMBL" id="GHB26128.1"/>
    </source>
</evidence>
<feature type="region of interest" description="Disordered" evidence="1">
    <location>
        <begin position="87"/>
        <end position="112"/>
    </location>
</feature>
<organism evidence="2 3">
    <name type="scientific">Streptomyces chryseus</name>
    <dbReference type="NCBI Taxonomy" id="68186"/>
    <lineage>
        <taxon>Bacteria</taxon>
        <taxon>Bacillati</taxon>
        <taxon>Actinomycetota</taxon>
        <taxon>Actinomycetes</taxon>
        <taxon>Kitasatosporales</taxon>
        <taxon>Streptomycetaceae</taxon>
        <taxon>Streptomyces</taxon>
    </lineage>
</organism>
<dbReference type="Proteomes" id="UP000599437">
    <property type="component" value="Unassembled WGS sequence"/>
</dbReference>
<protein>
    <submittedName>
        <fullName evidence="2">Uncharacterized protein</fullName>
    </submittedName>
</protein>
<evidence type="ECO:0000256" key="1">
    <source>
        <dbReference type="SAM" id="MobiDB-lite"/>
    </source>
</evidence>
<keyword evidence="3" id="KW-1185">Reference proteome</keyword>
<accession>A0ABQ3E7Q4</accession>
<dbReference type="EMBL" id="BMVO01000027">
    <property type="protein sequence ID" value="GHB26128.1"/>
    <property type="molecule type" value="Genomic_DNA"/>
</dbReference>
<comment type="caution">
    <text evidence="2">The sequence shown here is derived from an EMBL/GenBank/DDBJ whole genome shotgun (WGS) entry which is preliminary data.</text>
</comment>
<sequence length="112" mass="12071">MLVDGWDILGDAFTESPGEEPEVVLAPGGPLSDTSQPHEVRLAEAACTECCCGALYVTVRRDGDDMTVARLLEQHLGERADRLARWECEPDAVSPGNRTRSTSSSSIQAARL</sequence>
<feature type="compositionally biased region" description="Polar residues" evidence="1">
    <location>
        <begin position="96"/>
        <end position="112"/>
    </location>
</feature>
<reference evidence="3" key="1">
    <citation type="journal article" date="2019" name="Int. J. Syst. Evol. Microbiol.">
        <title>The Global Catalogue of Microorganisms (GCM) 10K type strain sequencing project: providing services to taxonomists for standard genome sequencing and annotation.</title>
        <authorList>
            <consortium name="The Broad Institute Genomics Platform"/>
            <consortium name="The Broad Institute Genome Sequencing Center for Infectious Disease"/>
            <person name="Wu L."/>
            <person name="Ma J."/>
        </authorList>
    </citation>
    <scope>NUCLEOTIDE SEQUENCE [LARGE SCALE GENOMIC DNA]</scope>
    <source>
        <strain evidence="3">JCM 4737</strain>
    </source>
</reference>
<proteinExistence type="predicted"/>